<dbReference type="Proteomes" id="UP000770661">
    <property type="component" value="Unassembled WGS sequence"/>
</dbReference>
<accession>A0A8J5CFF3</accession>
<keyword evidence="1" id="KW-0472">Membrane</keyword>
<proteinExistence type="predicted"/>
<dbReference type="AlphaFoldDB" id="A0A8J5CFF3"/>
<name>A0A8J5CFF3_CHIOP</name>
<gene>
    <name evidence="2" type="ORF">GWK47_048946</name>
</gene>
<sequence>MTNDLKNCKQEVKAVRLQFVVGPQHFIEGQMNLRCSAKISTLYYKTQQHSVDGHLTYSVPVMESRDHSALAGADKARVPGSGRHLGVMVLLTSTVALVLQAALS</sequence>
<dbReference type="EMBL" id="JACEEZ010013217">
    <property type="protein sequence ID" value="KAG0720213.1"/>
    <property type="molecule type" value="Genomic_DNA"/>
</dbReference>
<evidence type="ECO:0000313" key="3">
    <source>
        <dbReference type="Proteomes" id="UP000770661"/>
    </source>
</evidence>
<evidence type="ECO:0000256" key="1">
    <source>
        <dbReference type="SAM" id="Phobius"/>
    </source>
</evidence>
<protein>
    <submittedName>
        <fullName evidence="2">Uncharacterized protein</fullName>
    </submittedName>
</protein>
<comment type="caution">
    <text evidence="2">The sequence shown here is derived from an EMBL/GenBank/DDBJ whole genome shotgun (WGS) entry which is preliminary data.</text>
</comment>
<organism evidence="2 3">
    <name type="scientific">Chionoecetes opilio</name>
    <name type="common">Atlantic snow crab</name>
    <name type="synonym">Cancer opilio</name>
    <dbReference type="NCBI Taxonomy" id="41210"/>
    <lineage>
        <taxon>Eukaryota</taxon>
        <taxon>Metazoa</taxon>
        <taxon>Ecdysozoa</taxon>
        <taxon>Arthropoda</taxon>
        <taxon>Crustacea</taxon>
        <taxon>Multicrustacea</taxon>
        <taxon>Malacostraca</taxon>
        <taxon>Eumalacostraca</taxon>
        <taxon>Eucarida</taxon>
        <taxon>Decapoda</taxon>
        <taxon>Pleocyemata</taxon>
        <taxon>Brachyura</taxon>
        <taxon>Eubrachyura</taxon>
        <taxon>Majoidea</taxon>
        <taxon>Majidae</taxon>
        <taxon>Chionoecetes</taxon>
    </lineage>
</organism>
<keyword evidence="1" id="KW-0812">Transmembrane</keyword>
<dbReference type="OrthoDB" id="10015491at2759"/>
<reference evidence="2" key="1">
    <citation type="submission" date="2020-07" db="EMBL/GenBank/DDBJ databases">
        <title>The High-quality genome of the commercially important snow crab, Chionoecetes opilio.</title>
        <authorList>
            <person name="Jeong J.-H."/>
            <person name="Ryu S."/>
        </authorList>
    </citation>
    <scope>NUCLEOTIDE SEQUENCE</scope>
    <source>
        <strain evidence="2">MADBK_172401_WGS</strain>
        <tissue evidence="2">Digestive gland</tissue>
    </source>
</reference>
<evidence type="ECO:0000313" key="2">
    <source>
        <dbReference type="EMBL" id="KAG0720213.1"/>
    </source>
</evidence>
<keyword evidence="3" id="KW-1185">Reference proteome</keyword>
<keyword evidence="1" id="KW-1133">Transmembrane helix</keyword>
<feature type="transmembrane region" description="Helical" evidence="1">
    <location>
        <begin position="85"/>
        <end position="103"/>
    </location>
</feature>